<accession>A0A2T4VZ90</accession>
<evidence type="ECO:0000256" key="9">
    <source>
        <dbReference type="ARBA" id="ARBA00022989"/>
    </source>
</evidence>
<protein>
    <recommendedName>
        <fullName evidence="4">Cytochrome bo(3) ubiquinol oxidase subunit 4</fullName>
    </recommendedName>
    <alternativeName>
        <fullName evidence="16">Cytochrome o ubiquinol oxidase subunit 4</fullName>
    </alternativeName>
    <alternativeName>
        <fullName evidence="13">Oxidase bo(3) subunit 4</fullName>
    </alternativeName>
    <alternativeName>
        <fullName evidence="14">Ubiquinol oxidase polypeptide IV</fullName>
    </alternativeName>
    <alternativeName>
        <fullName evidence="15">Ubiquinol oxidase subunit 4</fullName>
    </alternativeName>
</protein>
<comment type="subunit">
    <text evidence="3">Heterooctamer of two A chains, two B chains, two C chains and two D chains.</text>
</comment>
<evidence type="ECO:0000256" key="3">
    <source>
        <dbReference type="ARBA" id="ARBA00011700"/>
    </source>
</evidence>
<evidence type="ECO:0000256" key="4">
    <source>
        <dbReference type="ARBA" id="ARBA00014689"/>
    </source>
</evidence>
<dbReference type="GO" id="GO:0015990">
    <property type="term" value="P:electron transport coupled proton transport"/>
    <property type="evidence" value="ECO:0007669"/>
    <property type="project" value="InterPro"/>
</dbReference>
<evidence type="ECO:0000256" key="6">
    <source>
        <dbReference type="ARBA" id="ARBA00022475"/>
    </source>
</evidence>
<evidence type="ECO:0000256" key="11">
    <source>
        <dbReference type="ARBA" id="ARBA00023136"/>
    </source>
</evidence>
<comment type="caution">
    <text evidence="18">The sequence shown here is derived from an EMBL/GenBank/DDBJ whole genome shotgun (WGS) entry which is preliminary data.</text>
</comment>
<evidence type="ECO:0000256" key="13">
    <source>
        <dbReference type="ARBA" id="ARBA00030071"/>
    </source>
</evidence>
<proteinExistence type="inferred from homology"/>
<evidence type="ECO:0000256" key="2">
    <source>
        <dbReference type="ARBA" id="ARBA00008079"/>
    </source>
</evidence>
<dbReference type="Proteomes" id="UP000240811">
    <property type="component" value="Unassembled WGS sequence"/>
</dbReference>
<evidence type="ECO:0000313" key="18">
    <source>
        <dbReference type="EMBL" id="PTL87085.1"/>
    </source>
</evidence>
<dbReference type="PANTHER" id="PTHR36835:SF1">
    <property type="entry name" value="CYTOCHROME BO(3) UBIQUINOL OXIDASE SUBUNIT 4"/>
    <property type="match status" value="1"/>
</dbReference>
<comment type="similarity">
    <text evidence="2">Belongs to the cytochrome c oxidase bacterial subunit 4 family.</text>
</comment>
<keyword evidence="8" id="KW-0249">Electron transport</keyword>
<dbReference type="GO" id="GO:0009319">
    <property type="term" value="C:cytochrome o ubiquinol oxidase complex"/>
    <property type="evidence" value="ECO:0007669"/>
    <property type="project" value="TreeGrafter"/>
</dbReference>
<evidence type="ECO:0000256" key="12">
    <source>
        <dbReference type="ARBA" id="ARBA00025694"/>
    </source>
</evidence>
<gene>
    <name evidence="18" type="primary">cyoD</name>
    <name evidence="18" type="ORF">C4617_00695</name>
</gene>
<dbReference type="NCBIfam" id="TIGR02847">
    <property type="entry name" value="CyoD"/>
    <property type="match status" value="1"/>
</dbReference>
<evidence type="ECO:0000256" key="17">
    <source>
        <dbReference type="SAM" id="Phobius"/>
    </source>
</evidence>
<comment type="function">
    <text evidence="12">Cytochrome bo(3) ubiquinol terminal oxidase is the component of the aerobic respiratory chain of E.coli that predominates when cells are grown at high aeration. Has proton pump activity across the membrane in addition to electron transfer, pumping 2 protons/electron.</text>
</comment>
<keyword evidence="7 17" id="KW-0812">Transmembrane</keyword>
<evidence type="ECO:0000313" key="19">
    <source>
        <dbReference type="Proteomes" id="UP000240811"/>
    </source>
</evidence>
<dbReference type="GO" id="GO:0015078">
    <property type="term" value="F:proton transmembrane transporter activity"/>
    <property type="evidence" value="ECO:0007669"/>
    <property type="project" value="TreeGrafter"/>
</dbReference>
<dbReference type="EMBL" id="PSQJ01000001">
    <property type="protein sequence ID" value="PTL87085.1"/>
    <property type="molecule type" value="Genomic_DNA"/>
</dbReference>
<evidence type="ECO:0000256" key="16">
    <source>
        <dbReference type="ARBA" id="ARBA00032185"/>
    </source>
</evidence>
<dbReference type="PANTHER" id="PTHR36835">
    <property type="entry name" value="CYTOCHROME BO(3) UBIQUINOL OXIDASE SUBUNIT 4"/>
    <property type="match status" value="1"/>
</dbReference>
<keyword evidence="9 17" id="KW-1133">Transmembrane helix</keyword>
<feature type="transmembrane region" description="Helical" evidence="17">
    <location>
        <begin position="68"/>
        <end position="87"/>
    </location>
</feature>
<dbReference type="InterPro" id="IPR014210">
    <property type="entry name" value="Cyt_o_ubiqinol_oxidase_su4"/>
</dbReference>
<dbReference type="InterPro" id="IPR005171">
    <property type="entry name" value="Cyt_c_oxidase_su4_prok"/>
</dbReference>
<evidence type="ECO:0000256" key="14">
    <source>
        <dbReference type="ARBA" id="ARBA00030211"/>
    </source>
</evidence>
<keyword evidence="5" id="KW-0813">Transport</keyword>
<feature type="transmembrane region" description="Helical" evidence="17">
    <location>
        <begin position="42"/>
        <end position="61"/>
    </location>
</feature>
<sequence>MRFFFCVSYWCYLILFYRDKYKVKHNQSKTSYSDGSLGHCLSGFILSAVLTAIPFGVVMLDCFSDQQIIFLIIILCAIAQIFVHLAYFLHMKIEDRWSFIAMVFTIIIIAICFLGSVWVMYHLNNNMMPMGSMNSVH</sequence>
<keyword evidence="11 17" id="KW-0472">Membrane</keyword>
<dbReference type="AlphaFoldDB" id="A0A2T4VZ90"/>
<keyword evidence="10" id="KW-0560">Oxidoreductase</keyword>
<dbReference type="Pfam" id="PF03626">
    <property type="entry name" value="COX4_pro"/>
    <property type="match status" value="1"/>
</dbReference>
<evidence type="ECO:0000256" key="15">
    <source>
        <dbReference type="ARBA" id="ARBA00031887"/>
    </source>
</evidence>
<dbReference type="GO" id="GO:0005886">
    <property type="term" value="C:plasma membrane"/>
    <property type="evidence" value="ECO:0007669"/>
    <property type="project" value="UniProtKB-SubCell"/>
</dbReference>
<name>A0A2T4VZ90_9HYPH</name>
<dbReference type="InterPro" id="IPR050968">
    <property type="entry name" value="Cytochrome_c_oxidase_bac_sub4"/>
</dbReference>
<feature type="transmembrane region" description="Helical" evidence="17">
    <location>
        <begin position="99"/>
        <end position="123"/>
    </location>
</feature>
<evidence type="ECO:0000256" key="5">
    <source>
        <dbReference type="ARBA" id="ARBA00022448"/>
    </source>
</evidence>
<comment type="subcellular location">
    <subcellularLocation>
        <location evidence="1">Cell membrane</location>
        <topology evidence="1">Multi-pass membrane protein</topology>
    </subcellularLocation>
</comment>
<evidence type="ECO:0000256" key="10">
    <source>
        <dbReference type="ARBA" id="ARBA00023002"/>
    </source>
</evidence>
<evidence type="ECO:0000256" key="1">
    <source>
        <dbReference type="ARBA" id="ARBA00004651"/>
    </source>
</evidence>
<dbReference type="GO" id="GO:0009486">
    <property type="term" value="F:cytochrome bo3 ubiquinol oxidase activity"/>
    <property type="evidence" value="ECO:0007669"/>
    <property type="project" value="InterPro"/>
</dbReference>
<organism evidence="18 19">
    <name type="scientific">Candidatus Liberibacter europaeus</name>
    <dbReference type="NCBI Taxonomy" id="744859"/>
    <lineage>
        <taxon>Bacteria</taxon>
        <taxon>Pseudomonadati</taxon>
        <taxon>Pseudomonadota</taxon>
        <taxon>Alphaproteobacteria</taxon>
        <taxon>Hyphomicrobiales</taxon>
        <taxon>Rhizobiaceae</taxon>
        <taxon>Liberibacter</taxon>
    </lineage>
</organism>
<keyword evidence="6" id="KW-1003">Cell membrane</keyword>
<evidence type="ECO:0000256" key="7">
    <source>
        <dbReference type="ARBA" id="ARBA00022692"/>
    </source>
</evidence>
<dbReference type="GO" id="GO:0019646">
    <property type="term" value="P:aerobic electron transport chain"/>
    <property type="evidence" value="ECO:0007669"/>
    <property type="project" value="TreeGrafter"/>
</dbReference>
<evidence type="ECO:0000256" key="8">
    <source>
        <dbReference type="ARBA" id="ARBA00022982"/>
    </source>
</evidence>
<reference evidence="19" key="1">
    <citation type="submission" date="2018-02" db="EMBL/GenBank/DDBJ databases">
        <title>Genome sequence of Candidatus Liberibacter europaeus.</title>
        <authorList>
            <person name="Frampton R.A."/>
            <person name="Thompson S.M."/>
            <person name="David C."/>
            <person name="Addison S.M."/>
            <person name="Smith G.R."/>
        </authorList>
    </citation>
    <scope>NUCLEOTIDE SEQUENCE [LARGE SCALE GENOMIC DNA]</scope>
</reference>